<dbReference type="Proteomes" id="UP000008694">
    <property type="component" value="Unassembled WGS sequence"/>
</dbReference>
<evidence type="ECO:0000313" key="2">
    <source>
        <dbReference type="EMBL" id="EFH41868.1"/>
    </source>
</evidence>
<organism evidence="3">
    <name type="scientific">Arabidopsis lyrata subsp. lyrata</name>
    <name type="common">Lyre-leaved rock-cress</name>
    <dbReference type="NCBI Taxonomy" id="81972"/>
    <lineage>
        <taxon>Eukaryota</taxon>
        <taxon>Viridiplantae</taxon>
        <taxon>Streptophyta</taxon>
        <taxon>Embryophyta</taxon>
        <taxon>Tracheophyta</taxon>
        <taxon>Spermatophyta</taxon>
        <taxon>Magnoliopsida</taxon>
        <taxon>eudicotyledons</taxon>
        <taxon>Gunneridae</taxon>
        <taxon>Pentapetalae</taxon>
        <taxon>rosids</taxon>
        <taxon>malvids</taxon>
        <taxon>Brassicales</taxon>
        <taxon>Brassicaceae</taxon>
        <taxon>Camelineae</taxon>
        <taxon>Arabidopsis</taxon>
    </lineage>
</organism>
<feature type="compositionally biased region" description="Basic and acidic residues" evidence="1">
    <location>
        <begin position="31"/>
        <end position="44"/>
    </location>
</feature>
<name>D7ML21_ARALL</name>
<protein>
    <submittedName>
        <fullName evidence="2">Predicted protein</fullName>
    </submittedName>
</protein>
<gene>
    <name evidence="2" type="ORF">ARALYDRAFT_684213</name>
</gene>
<evidence type="ECO:0000256" key="1">
    <source>
        <dbReference type="SAM" id="MobiDB-lite"/>
    </source>
</evidence>
<accession>D7ML21</accession>
<keyword evidence="3" id="KW-1185">Reference proteome</keyword>
<feature type="compositionally biased region" description="Low complexity" evidence="1">
    <location>
        <begin position="18"/>
        <end position="27"/>
    </location>
</feature>
<evidence type="ECO:0000313" key="3">
    <source>
        <dbReference type="Proteomes" id="UP000008694"/>
    </source>
</evidence>
<dbReference type="AlphaFoldDB" id="D7ML21"/>
<dbReference type="EMBL" id="GL348720">
    <property type="protein sequence ID" value="EFH41868.1"/>
    <property type="molecule type" value="Genomic_DNA"/>
</dbReference>
<dbReference type="Gramene" id="Al_scaffold_0008_1033">
    <property type="protein sequence ID" value="Al_scaffold_0008_1033"/>
    <property type="gene ID" value="Al_scaffold_0008_1033"/>
</dbReference>
<reference evidence="3" key="1">
    <citation type="journal article" date="2011" name="Nat. Genet.">
        <title>The Arabidopsis lyrata genome sequence and the basis of rapid genome size change.</title>
        <authorList>
            <person name="Hu T.T."/>
            <person name="Pattyn P."/>
            <person name="Bakker E.G."/>
            <person name="Cao J."/>
            <person name="Cheng J.-F."/>
            <person name="Clark R.M."/>
            <person name="Fahlgren N."/>
            <person name="Fawcett J.A."/>
            <person name="Grimwood J."/>
            <person name="Gundlach H."/>
            <person name="Haberer G."/>
            <person name="Hollister J.D."/>
            <person name="Ossowski S."/>
            <person name="Ottilar R.P."/>
            <person name="Salamov A.A."/>
            <person name="Schneeberger K."/>
            <person name="Spannagl M."/>
            <person name="Wang X."/>
            <person name="Yang L."/>
            <person name="Nasrallah M.E."/>
            <person name="Bergelson J."/>
            <person name="Carrington J.C."/>
            <person name="Gaut B.S."/>
            <person name="Schmutz J."/>
            <person name="Mayer K.F.X."/>
            <person name="Van de Peer Y."/>
            <person name="Grigoriev I.V."/>
            <person name="Nordborg M."/>
            <person name="Weigel D."/>
            <person name="Guo Y.-L."/>
        </authorList>
    </citation>
    <scope>NUCLEOTIDE SEQUENCE [LARGE SCALE GENOMIC DNA]</scope>
    <source>
        <strain evidence="3">cv. MN47</strain>
    </source>
</reference>
<proteinExistence type="predicted"/>
<feature type="region of interest" description="Disordered" evidence="1">
    <location>
        <begin position="1"/>
        <end position="93"/>
    </location>
</feature>
<dbReference type="HOGENOM" id="CLU_1789492_0_0_1"/>
<sequence length="145" mass="16163">MAYSRHPCHPPVFEGKKPSVPSKAPSSQEFVDLHSESQQEHGIFEPKGTAKRTKHESCPLPRNPSTRSAKNAKEVGSPLPSRNKPASKKTKENPNPLLLLMFLGPLKIQVDISASPIQSSYGEEVHIYFFNAIPFYVLIYLIDIP</sequence>